<keyword evidence="2" id="KW-0812">Transmembrane</keyword>
<evidence type="ECO:0000256" key="2">
    <source>
        <dbReference type="SAM" id="Phobius"/>
    </source>
</evidence>
<evidence type="ECO:0000313" key="4">
    <source>
        <dbReference type="Proteomes" id="UP001220530"/>
    </source>
</evidence>
<dbReference type="RefSeq" id="WP_282219826.1">
    <property type="nucleotide sequence ID" value="NZ_CP118246.1"/>
</dbReference>
<keyword evidence="2" id="KW-1133">Transmembrane helix</keyword>
<accession>A0ABY7YQG6</accession>
<dbReference type="EMBL" id="CP118246">
    <property type="protein sequence ID" value="WDR03432.1"/>
    <property type="molecule type" value="Genomic_DNA"/>
</dbReference>
<evidence type="ECO:0000256" key="1">
    <source>
        <dbReference type="SAM" id="MobiDB-lite"/>
    </source>
</evidence>
<feature type="region of interest" description="Disordered" evidence="1">
    <location>
        <begin position="1"/>
        <end position="21"/>
    </location>
</feature>
<organism evidence="3 4">
    <name type="scientific">Devosia algicola</name>
    <dbReference type="NCBI Taxonomy" id="3026418"/>
    <lineage>
        <taxon>Bacteria</taxon>
        <taxon>Pseudomonadati</taxon>
        <taxon>Pseudomonadota</taxon>
        <taxon>Alphaproteobacteria</taxon>
        <taxon>Hyphomicrobiales</taxon>
        <taxon>Devosiaceae</taxon>
        <taxon>Devosia</taxon>
    </lineage>
</organism>
<dbReference type="Proteomes" id="UP001220530">
    <property type="component" value="Chromosome"/>
</dbReference>
<evidence type="ECO:0008006" key="5">
    <source>
        <dbReference type="Google" id="ProtNLM"/>
    </source>
</evidence>
<evidence type="ECO:0000313" key="3">
    <source>
        <dbReference type="EMBL" id="WDR03432.1"/>
    </source>
</evidence>
<gene>
    <name evidence="3" type="ORF">PSQ19_04795</name>
</gene>
<keyword evidence="4" id="KW-1185">Reference proteome</keyword>
<name>A0ABY7YQG6_9HYPH</name>
<proteinExistence type="predicted"/>
<keyword evidence="2" id="KW-0472">Membrane</keyword>
<reference evidence="3 4" key="1">
    <citation type="submission" date="2023-02" db="EMBL/GenBank/DDBJ databases">
        <title>Devosia algicola sp. nov., isolated from the phycosphere of marine algae.</title>
        <authorList>
            <person name="Kim J.M."/>
            <person name="Lee J.K."/>
            <person name="Choi B.J."/>
            <person name="Bayburt H."/>
            <person name="Jeon C.O."/>
        </authorList>
    </citation>
    <scope>NUCLEOTIDE SEQUENCE [LARGE SCALE GENOMIC DNA]</scope>
    <source>
        <strain evidence="3 4">G20-9</strain>
    </source>
</reference>
<protein>
    <recommendedName>
        <fullName evidence="5">AsmA domain-containing protein</fullName>
    </recommendedName>
</protein>
<sequence>MQVKPIAKATKAPSPRQSVRRASPLPRAARIVAWVLGLPALLSLLVYVVLLMTPIKLPLGSDAVQALISSTIPSSSTLQLGDMALTLESGIWPVVQFSPVLLTDSNSGARVEIGALEVGFSPVRALFGKPGATITLVAPHLQIVQDLSGLALPVSMLLMIQQADRRPCVCLRGQTRFPPPIFRPTESILAGRCRRQQVQGFGRTMTG</sequence>
<feature type="transmembrane region" description="Helical" evidence="2">
    <location>
        <begin position="31"/>
        <end position="52"/>
    </location>
</feature>